<reference evidence="2" key="1">
    <citation type="submission" date="2023-09" db="UniProtKB">
        <authorList>
            <consortium name="Ensembl"/>
        </authorList>
    </citation>
    <scope>IDENTIFICATION</scope>
</reference>
<protein>
    <submittedName>
        <fullName evidence="2">Uncharacterized protein</fullName>
    </submittedName>
</protein>
<keyword evidence="1" id="KW-1133">Transmembrane helix</keyword>
<name>A0A3B5A7I1_9TELE</name>
<accession>A0A3B5A7I1</accession>
<dbReference type="AlphaFoldDB" id="A0A3B5A7I1"/>
<feature type="transmembrane region" description="Helical" evidence="1">
    <location>
        <begin position="43"/>
        <end position="65"/>
    </location>
</feature>
<keyword evidence="1" id="KW-0812">Transmembrane</keyword>
<organism evidence="2">
    <name type="scientific">Stegastes partitus</name>
    <name type="common">bicolor damselfish</name>
    <dbReference type="NCBI Taxonomy" id="144197"/>
    <lineage>
        <taxon>Eukaryota</taxon>
        <taxon>Metazoa</taxon>
        <taxon>Chordata</taxon>
        <taxon>Craniata</taxon>
        <taxon>Vertebrata</taxon>
        <taxon>Euteleostomi</taxon>
        <taxon>Actinopterygii</taxon>
        <taxon>Neopterygii</taxon>
        <taxon>Teleostei</taxon>
        <taxon>Neoteleostei</taxon>
        <taxon>Acanthomorphata</taxon>
        <taxon>Ovalentaria</taxon>
        <taxon>Pomacentridae</taxon>
        <taxon>Stegastes</taxon>
    </lineage>
</organism>
<evidence type="ECO:0000256" key="1">
    <source>
        <dbReference type="SAM" id="Phobius"/>
    </source>
</evidence>
<sequence>ISVHWHCFPVSPKLVLDAPRKSADLKPLKEVNPDLPHVMNTTFLWPFIYLFFLLSHFFSHCELFFPHNIVRHIYGKSTTTELKVDKL</sequence>
<keyword evidence="1" id="KW-0472">Membrane</keyword>
<dbReference type="Ensembl" id="ENSSPAT00000009817.1">
    <property type="protein sequence ID" value="ENSSPAP00000009647.1"/>
    <property type="gene ID" value="ENSSPAG00000007344.1"/>
</dbReference>
<proteinExistence type="predicted"/>
<evidence type="ECO:0000313" key="2">
    <source>
        <dbReference type="Ensembl" id="ENSSPAP00000009647.1"/>
    </source>
</evidence>